<dbReference type="Proteomes" id="UP000179860">
    <property type="component" value="Chromosome 1"/>
</dbReference>
<keyword evidence="2" id="KW-1185">Reference proteome</keyword>
<protein>
    <submittedName>
        <fullName evidence="1">Uncharacterized protein</fullName>
    </submittedName>
</protein>
<name>A0A1I9YI88_9BURK</name>
<sequence>MSDTVENDSRLSKREVEEELLKLSEADWARAEVYAGFLSRSLAGCDGNDLLQMAMEKFLNMRRRWPRGLEPLKALFGAMRSISSNELKKQTKGPIDTFAVVSTTDEPPPEEGQLQAYASATTQETPEDVLVGRQLVWQIEADLADDDEAGLLFMVWIDRTRGAEAAAVLGWNKKRFDAARKRLLRRLAPHDKQG</sequence>
<organism evidence="1 2">
    <name type="scientific">Paraburkholderia sprentiae WSM5005</name>
    <dbReference type="NCBI Taxonomy" id="754502"/>
    <lineage>
        <taxon>Bacteria</taxon>
        <taxon>Pseudomonadati</taxon>
        <taxon>Pseudomonadota</taxon>
        <taxon>Betaproteobacteria</taxon>
        <taxon>Burkholderiales</taxon>
        <taxon>Burkholderiaceae</taxon>
        <taxon>Paraburkholderia</taxon>
    </lineage>
</organism>
<gene>
    <name evidence="1" type="ORF">BJG93_11880</name>
</gene>
<reference evidence="1" key="1">
    <citation type="submission" date="2016-09" db="EMBL/GenBank/DDBJ databases">
        <title>The Complete Genome of Burkholderia sprentiae wsm5005.</title>
        <authorList>
            <person name="De Meyer S."/>
            <person name="Wang P."/>
            <person name="Terpolilli J."/>
        </authorList>
    </citation>
    <scope>NUCLEOTIDE SEQUENCE [LARGE SCALE GENOMIC DNA]</scope>
    <source>
        <strain evidence="1">WSM5005</strain>
    </source>
</reference>
<evidence type="ECO:0000313" key="1">
    <source>
        <dbReference type="EMBL" id="APA86021.1"/>
    </source>
</evidence>
<dbReference type="EMBL" id="CP017561">
    <property type="protein sequence ID" value="APA86021.1"/>
    <property type="molecule type" value="Genomic_DNA"/>
</dbReference>
<dbReference type="AlphaFoldDB" id="A0A1I9YI88"/>
<dbReference type="OrthoDB" id="8909071at2"/>
<dbReference type="STRING" id="754502.BJG93_11880"/>
<accession>A0A1I9YI88</accession>
<dbReference type="RefSeq" id="WP_027199468.1">
    <property type="nucleotide sequence ID" value="NZ_CP017561.2"/>
</dbReference>
<dbReference type="KEGG" id="pspw:BJG93_11880"/>
<evidence type="ECO:0000313" key="2">
    <source>
        <dbReference type="Proteomes" id="UP000179860"/>
    </source>
</evidence>
<proteinExistence type="predicted"/>
<reference evidence="1" key="2">
    <citation type="submission" date="2021-06" db="EMBL/GenBank/DDBJ databases">
        <authorList>
            <person name="Rogers T.H."/>
            <person name="Ramsay J.P."/>
            <person name="Wang P."/>
            <person name="Terpolilli J."/>
        </authorList>
    </citation>
    <scope>NUCLEOTIDE SEQUENCE [LARGE SCALE GENOMIC DNA]</scope>
    <source>
        <strain evidence="1">WSM5005</strain>
    </source>
</reference>